<dbReference type="Proteomes" id="UP000799118">
    <property type="component" value="Unassembled WGS sequence"/>
</dbReference>
<feature type="non-terminal residue" evidence="1">
    <location>
        <position position="79"/>
    </location>
</feature>
<dbReference type="AlphaFoldDB" id="A0A6A4H7U9"/>
<sequence length="79" mass="9165">VEVEHAIGGAVIWKEQSLHDHWRCAHNLPVNDDPMEGLFTKAYLYAPFASEMDWHIAEWVVKDNIRHNSFDRLLQIPGV</sequence>
<gene>
    <name evidence="1" type="ORF">BT96DRAFT_766582</name>
</gene>
<reference evidence="1" key="1">
    <citation type="journal article" date="2019" name="Environ. Microbiol.">
        <title>Fungal ecological strategies reflected in gene transcription - a case study of two litter decomposers.</title>
        <authorList>
            <person name="Barbi F."/>
            <person name="Kohler A."/>
            <person name="Barry K."/>
            <person name="Baskaran P."/>
            <person name="Daum C."/>
            <person name="Fauchery L."/>
            <person name="Ihrmark K."/>
            <person name="Kuo A."/>
            <person name="LaButti K."/>
            <person name="Lipzen A."/>
            <person name="Morin E."/>
            <person name="Grigoriev I.V."/>
            <person name="Henrissat B."/>
            <person name="Lindahl B."/>
            <person name="Martin F."/>
        </authorList>
    </citation>
    <scope>NUCLEOTIDE SEQUENCE</scope>
    <source>
        <strain evidence="1">JB14</strain>
    </source>
</reference>
<organism evidence="1 2">
    <name type="scientific">Gymnopus androsaceus JB14</name>
    <dbReference type="NCBI Taxonomy" id="1447944"/>
    <lineage>
        <taxon>Eukaryota</taxon>
        <taxon>Fungi</taxon>
        <taxon>Dikarya</taxon>
        <taxon>Basidiomycota</taxon>
        <taxon>Agaricomycotina</taxon>
        <taxon>Agaricomycetes</taxon>
        <taxon>Agaricomycetidae</taxon>
        <taxon>Agaricales</taxon>
        <taxon>Marasmiineae</taxon>
        <taxon>Omphalotaceae</taxon>
        <taxon>Gymnopus</taxon>
    </lineage>
</organism>
<accession>A0A6A4H7U9</accession>
<dbReference type="EMBL" id="ML769563">
    <property type="protein sequence ID" value="KAE9393820.1"/>
    <property type="molecule type" value="Genomic_DNA"/>
</dbReference>
<proteinExistence type="predicted"/>
<protein>
    <submittedName>
        <fullName evidence="1">Uncharacterized protein</fullName>
    </submittedName>
</protein>
<name>A0A6A4H7U9_9AGAR</name>
<feature type="non-terminal residue" evidence="1">
    <location>
        <position position="1"/>
    </location>
</feature>
<keyword evidence="2" id="KW-1185">Reference proteome</keyword>
<evidence type="ECO:0000313" key="1">
    <source>
        <dbReference type="EMBL" id="KAE9393820.1"/>
    </source>
</evidence>
<dbReference type="OrthoDB" id="2688393at2759"/>
<evidence type="ECO:0000313" key="2">
    <source>
        <dbReference type="Proteomes" id="UP000799118"/>
    </source>
</evidence>